<dbReference type="RefSeq" id="WP_162368796.1">
    <property type="nucleotide sequence ID" value="NZ_WUBS01000039.1"/>
</dbReference>
<reference evidence="2 3" key="2">
    <citation type="submission" date="2020-02" db="EMBL/GenBank/DDBJ databases">
        <title>The new genus of Enterobacteriales.</title>
        <authorList>
            <person name="Kim I.S."/>
        </authorList>
    </citation>
    <scope>NUCLEOTIDE SEQUENCE [LARGE SCALE GENOMIC DNA]</scope>
    <source>
        <strain evidence="2 3">SAP-6</strain>
    </source>
</reference>
<dbReference type="Proteomes" id="UP000461443">
    <property type="component" value="Unassembled WGS sequence"/>
</dbReference>
<feature type="transmembrane region" description="Helical" evidence="1">
    <location>
        <begin position="6"/>
        <end position="26"/>
    </location>
</feature>
<evidence type="ECO:0000313" key="2">
    <source>
        <dbReference type="EMBL" id="NDL66098.1"/>
    </source>
</evidence>
<evidence type="ECO:0000256" key="1">
    <source>
        <dbReference type="SAM" id="Phobius"/>
    </source>
</evidence>
<evidence type="ECO:0000313" key="3">
    <source>
        <dbReference type="Proteomes" id="UP000461443"/>
    </source>
</evidence>
<feature type="transmembrane region" description="Helical" evidence="1">
    <location>
        <begin position="47"/>
        <end position="70"/>
    </location>
</feature>
<keyword evidence="1" id="KW-0812">Transmembrane</keyword>
<gene>
    <name evidence="2" type="ORF">GRH90_25665</name>
</gene>
<reference evidence="2 3" key="1">
    <citation type="submission" date="2019-12" db="EMBL/GenBank/DDBJ databases">
        <authorList>
            <person name="Lee S.D."/>
        </authorList>
    </citation>
    <scope>NUCLEOTIDE SEQUENCE [LARGE SCALE GENOMIC DNA]</scope>
    <source>
        <strain evidence="2 3">SAP-6</strain>
    </source>
</reference>
<protein>
    <submittedName>
        <fullName evidence="2">Uncharacterized protein</fullName>
    </submittedName>
</protein>
<dbReference type="AlphaFoldDB" id="A0A845STM9"/>
<sequence length="90" mass="10055">MNFLDIKLGRIIIIIEVFINGHILFLRKGKATFLRENNQVEQFFLKLKLTILAATVFFVGVAEFILASMLPPLAVAFDTTTDKATLLISG</sequence>
<keyword evidence="1" id="KW-1133">Transmembrane helix</keyword>
<comment type="caution">
    <text evidence="2">The sequence shown here is derived from an EMBL/GenBank/DDBJ whole genome shotgun (WGS) entry which is preliminary data.</text>
</comment>
<keyword evidence="1" id="KW-0472">Membrane</keyword>
<proteinExistence type="predicted"/>
<name>A0A845STM9_9GAMM</name>
<dbReference type="EMBL" id="WUBS01000039">
    <property type="protein sequence ID" value="NDL66098.1"/>
    <property type="molecule type" value="Genomic_DNA"/>
</dbReference>
<organism evidence="2 3">
    <name type="scientific">Acerihabitans arboris</name>
    <dbReference type="NCBI Taxonomy" id="2691583"/>
    <lineage>
        <taxon>Bacteria</taxon>
        <taxon>Pseudomonadati</taxon>
        <taxon>Pseudomonadota</taxon>
        <taxon>Gammaproteobacteria</taxon>
        <taxon>Enterobacterales</taxon>
        <taxon>Pectobacteriaceae</taxon>
        <taxon>Acerihabitans</taxon>
    </lineage>
</organism>
<accession>A0A845STM9</accession>
<keyword evidence="3" id="KW-1185">Reference proteome</keyword>